<proteinExistence type="predicted"/>
<dbReference type="EMBL" id="NSKA01000001">
    <property type="protein sequence ID" value="PAU73513.1"/>
    <property type="molecule type" value="Genomic_DNA"/>
</dbReference>
<feature type="transmembrane region" description="Helical" evidence="1">
    <location>
        <begin position="40"/>
        <end position="59"/>
    </location>
</feature>
<evidence type="ECO:0000313" key="3">
    <source>
        <dbReference type="EMBL" id="PAU73513.1"/>
    </source>
</evidence>
<feature type="transmembrane region" description="Helical" evidence="1">
    <location>
        <begin position="145"/>
        <end position="176"/>
    </location>
</feature>
<dbReference type="Proteomes" id="UP000218675">
    <property type="component" value="Unassembled WGS sequence"/>
</dbReference>
<sequence length="364" mass="39221">MNQPMNTLKQRLTQAGIALNEPSSTAPLESPWFVRVLQAFSGWLAALFLLGFIATAVVFVLESSVASLVVGSLLIGGAFALLRAARSDVLEHMALAFSLAGQLLVAWPAVEMWGISASLWWVLLALQCALALIMPSQVHRSMSAFLASLALTMALAVNGLAPVAIGLVVLVLTLLWLNECRWPGRIGAVQAWGAGLLVGLLVLQGQAYSNQLAWLYDSGAQWFGPWLASWLSTALVALALVCVILQAFRQHSQPAIAQRLAIYGAVALVAVVSVYMPGLGAGVTVLLLGFTIGHRVLMGSGILLLLMAASSYYYWLDVTLLMKSLMLLAMGALLLSIRWLLKRWWLNQWLTVHKPAPLGDANEQ</sequence>
<comment type="caution">
    <text evidence="3">The sequence shown here is derived from an EMBL/GenBank/DDBJ whole genome shotgun (WGS) entry which is preliminary data.</text>
</comment>
<protein>
    <recommendedName>
        <fullName evidence="2">DUF4401 domain-containing protein</fullName>
    </recommendedName>
</protein>
<evidence type="ECO:0000259" key="2">
    <source>
        <dbReference type="Pfam" id="PF14351"/>
    </source>
</evidence>
<feature type="transmembrane region" description="Helical" evidence="1">
    <location>
        <begin position="113"/>
        <end position="133"/>
    </location>
</feature>
<evidence type="ECO:0000256" key="1">
    <source>
        <dbReference type="SAM" id="Phobius"/>
    </source>
</evidence>
<feature type="transmembrane region" description="Helical" evidence="1">
    <location>
        <begin position="296"/>
        <end position="315"/>
    </location>
</feature>
<keyword evidence="1" id="KW-0812">Transmembrane</keyword>
<name>A0ABX4HMB5_9GAMM</name>
<accession>A0ABX4HMB5</accession>
<feature type="transmembrane region" description="Helical" evidence="1">
    <location>
        <begin position="223"/>
        <end position="248"/>
    </location>
</feature>
<feature type="domain" description="DUF4401" evidence="2">
    <location>
        <begin position="31"/>
        <end position="343"/>
    </location>
</feature>
<feature type="transmembrane region" description="Helical" evidence="1">
    <location>
        <begin position="182"/>
        <end position="203"/>
    </location>
</feature>
<reference evidence="3 4" key="1">
    <citation type="submission" date="2017-08" db="EMBL/GenBank/DDBJ databases">
        <title>Halomonas binhaiensis sp. nov., isolated from saline alkaline soil.</title>
        <authorList>
            <person name="Wang D."/>
            <person name="Zhang G."/>
        </authorList>
    </citation>
    <scope>NUCLEOTIDE SEQUENCE [LARGE SCALE GENOMIC DNA]</scope>
    <source>
        <strain evidence="3 4">WN018</strain>
    </source>
</reference>
<keyword evidence="1" id="KW-1133">Transmembrane helix</keyword>
<dbReference type="RefSeq" id="WP_095602604.1">
    <property type="nucleotide sequence ID" value="NZ_NSKA01000001.1"/>
</dbReference>
<organism evidence="3 4">
    <name type="scientific">Vreelandella alkaliphila</name>
    <dbReference type="NCBI Taxonomy" id="272774"/>
    <lineage>
        <taxon>Bacteria</taxon>
        <taxon>Pseudomonadati</taxon>
        <taxon>Pseudomonadota</taxon>
        <taxon>Gammaproteobacteria</taxon>
        <taxon>Oceanospirillales</taxon>
        <taxon>Halomonadaceae</taxon>
        <taxon>Vreelandella</taxon>
    </lineage>
</organism>
<keyword evidence="4" id="KW-1185">Reference proteome</keyword>
<gene>
    <name evidence="3" type="ORF">CK497_02610</name>
</gene>
<keyword evidence="1" id="KW-0472">Membrane</keyword>
<dbReference type="Pfam" id="PF14351">
    <property type="entry name" value="DUF4401"/>
    <property type="match status" value="1"/>
</dbReference>
<feature type="transmembrane region" description="Helical" evidence="1">
    <location>
        <begin position="321"/>
        <end position="341"/>
    </location>
</feature>
<evidence type="ECO:0000313" key="4">
    <source>
        <dbReference type="Proteomes" id="UP000218675"/>
    </source>
</evidence>
<feature type="transmembrane region" description="Helical" evidence="1">
    <location>
        <begin position="65"/>
        <end position="82"/>
    </location>
</feature>
<dbReference type="InterPro" id="IPR025513">
    <property type="entry name" value="DUF4401"/>
</dbReference>
<feature type="transmembrane region" description="Helical" evidence="1">
    <location>
        <begin position="260"/>
        <end position="289"/>
    </location>
</feature>